<dbReference type="AlphaFoldDB" id="A0A7X2Z8J8"/>
<dbReference type="PANTHER" id="PTHR33567:SF3">
    <property type="entry name" value="CHROMATE ION TRANSPORTER (EUROFUNG)"/>
    <property type="match status" value="1"/>
</dbReference>
<evidence type="ECO:0000313" key="8">
    <source>
        <dbReference type="EMBL" id="MUG70303.1"/>
    </source>
</evidence>
<evidence type="ECO:0000256" key="3">
    <source>
        <dbReference type="ARBA" id="ARBA00022475"/>
    </source>
</evidence>
<evidence type="ECO:0000256" key="6">
    <source>
        <dbReference type="ARBA" id="ARBA00023136"/>
    </source>
</evidence>
<evidence type="ECO:0000256" key="1">
    <source>
        <dbReference type="ARBA" id="ARBA00004651"/>
    </source>
</evidence>
<dbReference type="InterPro" id="IPR014047">
    <property type="entry name" value="Chr_Tranpt_l_chain"/>
</dbReference>
<protein>
    <submittedName>
        <fullName evidence="8">Chromate efflux transporter</fullName>
    </submittedName>
</protein>
<keyword evidence="9" id="KW-1185">Reference proteome</keyword>
<feature type="transmembrane region" description="Helical" evidence="7">
    <location>
        <begin position="165"/>
        <end position="197"/>
    </location>
</feature>
<dbReference type="GO" id="GO:0015109">
    <property type="term" value="F:chromate transmembrane transporter activity"/>
    <property type="evidence" value="ECO:0007669"/>
    <property type="project" value="InterPro"/>
</dbReference>
<gene>
    <name evidence="8" type="primary">chrA</name>
    <name evidence="8" type="ORF">GNP93_06375</name>
</gene>
<evidence type="ECO:0000256" key="5">
    <source>
        <dbReference type="ARBA" id="ARBA00022989"/>
    </source>
</evidence>
<feature type="transmembrane region" description="Helical" evidence="7">
    <location>
        <begin position="344"/>
        <end position="364"/>
    </location>
</feature>
<reference evidence="8 9" key="1">
    <citation type="submission" date="2019-11" db="EMBL/GenBank/DDBJ databases">
        <title>Draft genome sequences of five Paenibacillus species of dairy origin.</title>
        <authorList>
            <person name="Olajide A.M."/>
            <person name="Chen S."/>
            <person name="Lapointe G."/>
        </authorList>
    </citation>
    <scope>NUCLEOTIDE SEQUENCE [LARGE SCALE GENOMIC DNA]</scope>
    <source>
        <strain evidence="8 9">2CS3</strain>
    </source>
</reference>
<comment type="similarity">
    <text evidence="2">Belongs to the chromate ion transporter (CHR) (TC 2.A.51) family.</text>
</comment>
<keyword evidence="4 7" id="KW-0812">Transmembrane</keyword>
<keyword evidence="6 7" id="KW-0472">Membrane</keyword>
<dbReference type="PANTHER" id="PTHR33567">
    <property type="entry name" value="CHROMATE ION TRANSPORTER (EUROFUNG)"/>
    <property type="match status" value="1"/>
</dbReference>
<keyword evidence="5 7" id="KW-1133">Transmembrane helix</keyword>
<evidence type="ECO:0000256" key="4">
    <source>
        <dbReference type="ARBA" id="ARBA00022692"/>
    </source>
</evidence>
<dbReference type="GO" id="GO:0005886">
    <property type="term" value="C:plasma membrane"/>
    <property type="evidence" value="ECO:0007669"/>
    <property type="project" value="UniProtKB-SubCell"/>
</dbReference>
<evidence type="ECO:0000256" key="2">
    <source>
        <dbReference type="ARBA" id="ARBA00005262"/>
    </source>
</evidence>
<feature type="transmembrane region" description="Helical" evidence="7">
    <location>
        <begin position="98"/>
        <end position="121"/>
    </location>
</feature>
<organism evidence="8 9">
    <name type="scientific">Paenibacillus validus</name>
    <dbReference type="NCBI Taxonomy" id="44253"/>
    <lineage>
        <taxon>Bacteria</taxon>
        <taxon>Bacillati</taxon>
        <taxon>Bacillota</taxon>
        <taxon>Bacilli</taxon>
        <taxon>Bacillales</taxon>
        <taxon>Paenibacillaceae</taxon>
        <taxon>Paenibacillus</taxon>
    </lineage>
</organism>
<dbReference type="NCBIfam" id="TIGR00937">
    <property type="entry name" value="2A51"/>
    <property type="match status" value="1"/>
</dbReference>
<feature type="transmembrane region" description="Helical" evidence="7">
    <location>
        <begin position="133"/>
        <end position="153"/>
    </location>
</feature>
<comment type="subcellular location">
    <subcellularLocation>
        <location evidence="1">Cell membrane</location>
        <topology evidence="1">Multi-pass membrane protein</topology>
    </subcellularLocation>
</comment>
<feature type="transmembrane region" description="Helical" evidence="7">
    <location>
        <begin position="305"/>
        <end position="332"/>
    </location>
</feature>
<dbReference type="Pfam" id="PF02417">
    <property type="entry name" value="Chromate_transp"/>
    <property type="match status" value="2"/>
</dbReference>
<dbReference type="RefSeq" id="WP_127605562.1">
    <property type="nucleotide sequence ID" value="NZ_WNZX01000003.1"/>
</dbReference>
<evidence type="ECO:0000256" key="7">
    <source>
        <dbReference type="SAM" id="Phobius"/>
    </source>
</evidence>
<proteinExistence type="inferred from homology"/>
<name>A0A7X2Z8J8_9BACL</name>
<dbReference type="EMBL" id="WNZX01000003">
    <property type="protein sequence ID" value="MUG70303.1"/>
    <property type="molecule type" value="Genomic_DNA"/>
</dbReference>
<keyword evidence="3" id="KW-1003">Cell membrane</keyword>
<dbReference type="Proteomes" id="UP000450917">
    <property type="component" value="Unassembled WGS sequence"/>
</dbReference>
<feature type="transmembrane region" description="Helical" evidence="7">
    <location>
        <begin position="27"/>
        <end position="52"/>
    </location>
</feature>
<evidence type="ECO:0000313" key="9">
    <source>
        <dbReference type="Proteomes" id="UP000450917"/>
    </source>
</evidence>
<feature type="transmembrane region" description="Helical" evidence="7">
    <location>
        <begin position="393"/>
        <end position="411"/>
    </location>
</feature>
<feature type="transmembrane region" description="Helical" evidence="7">
    <location>
        <begin position="217"/>
        <end position="237"/>
    </location>
</feature>
<dbReference type="PIRSF" id="PIRSF004810">
    <property type="entry name" value="ChrA"/>
    <property type="match status" value="1"/>
</dbReference>
<dbReference type="InterPro" id="IPR003370">
    <property type="entry name" value="Chromate_transpt"/>
</dbReference>
<feature type="transmembrane region" description="Helical" evidence="7">
    <location>
        <begin position="249"/>
        <end position="267"/>
    </location>
</feature>
<accession>A0A7X2Z8J8</accession>
<sequence>MTIVGKAGSAASKPNVDEARKRSRFSVLFEIFIVSLKLGLTSFGGPIAHLGYFRSEYVNRRRWMDDRSYADLVALCQFLPGPASSQVGIGIGTLRAGWLGGVAAWLGFTGPSVLALVWFAVLLQGTDAAQSGWIHGLKLVAVAIVAQAVIGMGQKLAAGRVRASIAFGAFAVVLLVESAYAQIALLLAAGLFGYWRLRHETEGDPAQLKLTISKRTGALFLVLFAALFTLLPIGRHFFAHPLLAMFEVFYRAGSLVFGSGHVVLPLLEREVVPAGWVGDADFLAGYGAVQAVPGPMFTFASYLGMTAYGVVGAVVATAAIFLPAFLLVWGALPFWNELRGKPRLQGVIAGVNAAVVGILGAALYDPIWTSAVTHRTDAAFAVVMFGLLQFWRMPPWAVVVLGIGCGALGIIGS</sequence>
<comment type="caution">
    <text evidence="8">The sequence shown here is derived from an EMBL/GenBank/DDBJ whole genome shotgun (WGS) entry which is preliminary data.</text>
</comment>